<reference evidence="2 3" key="1">
    <citation type="journal article" date="2019" name="Nat. Med.">
        <title>A library of human gut bacterial isolates paired with longitudinal multiomics data enables mechanistic microbiome research.</title>
        <authorList>
            <person name="Poyet M."/>
            <person name="Groussin M."/>
            <person name="Gibbons S.M."/>
            <person name="Avila-Pacheco J."/>
            <person name="Jiang X."/>
            <person name="Kearney S.M."/>
            <person name="Perrotta A.R."/>
            <person name="Berdy B."/>
            <person name="Zhao S."/>
            <person name="Lieberman T.D."/>
            <person name="Swanson P.K."/>
            <person name="Smith M."/>
            <person name="Roesemann S."/>
            <person name="Alexander J.E."/>
            <person name="Rich S.A."/>
            <person name="Livny J."/>
            <person name="Vlamakis H."/>
            <person name="Clish C."/>
            <person name="Bullock K."/>
            <person name="Deik A."/>
            <person name="Scott J."/>
            <person name="Pierce K.A."/>
            <person name="Xavier R.J."/>
            <person name="Alm E.J."/>
        </authorList>
    </citation>
    <scope>NUCLEOTIDE SEQUENCE [LARGE SCALE GENOMIC DNA]</scope>
    <source>
        <strain evidence="2 3">BIOML-A163</strain>
    </source>
</reference>
<sequence length="197" mass="23007">MSYLRFDKTLMTNLEESLQREILRTNKAGAYHCTTIVDCNTRKYHGLLVIPVPNIDDENHVLLSSLDETVIQHGAEFNLGLHKYQGNNFSPNGHKYIREFDCEHIPATTYRVGGVILRKEKIFVHHENRILIRYTLLDAHSATTLRFRPFLAFRSVREYTHENAQASREYQLVENGIKTCMYPGYPELYMLLNKKCE</sequence>
<evidence type="ECO:0000259" key="1">
    <source>
        <dbReference type="Pfam" id="PF12439"/>
    </source>
</evidence>
<protein>
    <submittedName>
        <fullName evidence="2">4-alpha-glucanotransferase</fullName>
    </submittedName>
</protein>
<evidence type="ECO:0000313" key="3">
    <source>
        <dbReference type="Proteomes" id="UP000323717"/>
    </source>
</evidence>
<dbReference type="AlphaFoldDB" id="A0A5M5BZC8"/>
<dbReference type="GO" id="GO:0016740">
    <property type="term" value="F:transferase activity"/>
    <property type="evidence" value="ECO:0007669"/>
    <property type="project" value="UniProtKB-KW"/>
</dbReference>
<proteinExistence type="predicted"/>
<name>A0A5M5BZC8_BACOV</name>
<evidence type="ECO:0000313" key="2">
    <source>
        <dbReference type="EMBL" id="KAA3937226.1"/>
    </source>
</evidence>
<keyword evidence="2" id="KW-0808">Transferase</keyword>
<dbReference type="Pfam" id="PF12439">
    <property type="entry name" value="GDE_N"/>
    <property type="match status" value="1"/>
</dbReference>
<accession>A0A5M5BZC8</accession>
<feature type="domain" description="Glycogen debranching enzyme bacterial and archaeal type N-terminal" evidence="1">
    <location>
        <begin position="20"/>
        <end position="194"/>
    </location>
</feature>
<feature type="non-terminal residue" evidence="2">
    <location>
        <position position="197"/>
    </location>
</feature>
<dbReference type="InterPro" id="IPR024742">
    <property type="entry name" value="Glycogen_debranch_N"/>
</dbReference>
<dbReference type="Proteomes" id="UP000323717">
    <property type="component" value="Unassembled WGS sequence"/>
</dbReference>
<gene>
    <name evidence="2" type="ORF">F3D71_26675</name>
</gene>
<organism evidence="2 3">
    <name type="scientific">Bacteroides ovatus</name>
    <dbReference type="NCBI Taxonomy" id="28116"/>
    <lineage>
        <taxon>Bacteria</taxon>
        <taxon>Pseudomonadati</taxon>
        <taxon>Bacteroidota</taxon>
        <taxon>Bacteroidia</taxon>
        <taxon>Bacteroidales</taxon>
        <taxon>Bacteroidaceae</taxon>
        <taxon>Bacteroides</taxon>
    </lineage>
</organism>
<comment type="caution">
    <text evidence="2">The sequence shown here is derived from an EMBL/GenBank/DDBJ whole genome shotgun (WGS) entry which is preliminary data.</text>
</comment>
<dbReference type="EMBL" id="VWLE01000640">
    <property type="protein sequence ID" value="KAA3937226.1"/>
    <property type="molecule type" value="Genomic_DNA"/>
</dbReference>